<feature type="domain" description="BIRD-IDD transcription factor fourth C2HC zinc finger" evidence="1">
    <location>
        <begin position="7"/>
        <end position="36"/>
    </location>
</feature>
<dbReference type="Proteomes" id="UP000250235">
    <property type="component" value="Unassembled WGS sequence"/>
</dbReference>
<dbReference type="EMBL" id="KV005865">
    <property type="protein sequence ID" value="KZV33346.1"/>
    <property type="molecule type" value="Genomic_DNA"/>
</dbReference>
<evidence type="ECO:0000313" key="3">
    <source>
        <dbReference type="Proteomes" id="UP000250235"/>
    </source>
</evidence>
<keyword evidence="3" id="KW-1185">Reference proteome</keyword>
<dbReference type="AlphaFoldDB" id="A0A2Z7BN11"/>
<dbReference type="GO" id="GO:0005634">
    <property type="term" value="C:nucleus"/>
    <property type="evidence" value="ECO:0007669"/>
    <property type="project" value="TreeGrafter"/>
</dbReference>
<name>A0A2Z7BN11_9LAMI</name>
<organism evidence="2 3">
    <name type="scientific">Dorcoceras hygrometricum</name>
    <dbReference type="NCBI Taxonomy" id="472368"/>
    <lineage>
        <taxon>Eukaryota</taxon>
        <taxon>Viridiplantae</taxon>
        <taxon>Streptophyta</taxon>
        <taxon>Embryophyta</taxon>
        <taxon>Tracheophyta</taxon>
        <taxon>Spermatophyta</taxon>
        <taxon>Magnoliopsida</taxon>
        <taxon>eudicotyledons</taxon>
        <taxon>Gunneridae</taxon>
        <taxon>Pentapetalae</taxon>
        <taxon>asterids</taxon>
        <taxon>lamiids</taxon>
        <taxon>Lamiales</taxon>
        <taxon>Gesneriaceae</taxon>
        <taxon>Didymocarpoideae</taxon>
        <taxon>Trichosporeae</taxon>
        <taxon>Loxocarpinae</taxon>
        <taxon>Dorcoceras</taxon>
    </lineage>
</organism>
<evidence type="ECO:0000313" key="2">
    <source>
        <dbReference type="EMBL" id="KZV33346.1"/>
    </source>
</evidence>
<proteinExistence type="predicted"/>
<dbReference type="GO" id="GO:0003700">
    <property type="term" value="F:DNA-binding transcription factor activity"/>
    <property type="evidence" value="ECO:0007669"/>
    <property type="project" value="TreeGrafter"/>
</dbReference>
<gene>
    <name evidence="2" type="ORF">F511_18227</name>
</gene>
<protein>
    <submittedName>
        <fullName evidence="2">Zinc finger protein JACKDAW-like</fullName>
    </submittedName>
</protein>
<accession>A0A2Z7BN11</accession>
<dbReference type="InterPro" id="IPR055185">
    <property type="entry name" value="C2CH-4th_BIRD-IDD"/>
</dbReference>
<dbReference type="InterPro" id="IPR031140">
    <property type="entry name" value="IDD1-16"/>
</dbReference>
<evidence type="ECO:0000259" key="1">
    <source>
        <dbReference type="Pfam" id="PF22992"/>
    </source>
</evidence>
<reference evidence="2 3" key="1">
    <citation type="journal article" date="2015" name="Proc. Natl. Acad. Sci. U.S.A.">
        <title>The resurrection genome of Boea hygrometrica: A blueprint for survival of dehydration.</title>
        <authorList>
            <person name="Xiao L."/>
            <person name="Yang G."/>
            <person name="Zhang L."/>
            <person name="Yang X."/>
            <person name="Zhao S."/>
            <person name="Ji Z."/>
            <person name="Zhou Q."/>
            <person name="Hu M."/>
            <person name="Wang Y."/>
            <person name="Chen M."/>
            <person name="Xu Y."/>
            <person name="Jin H."/>
            <person name="Xiao X."/>
            <person name="Hu G."/>
            <person name="Bao F."/>
            <person name="Hu Y."/>
            <person name="Wan P."/>
            <person name="Li L."/>
            <person name="Deng X."/>
            <person name="Kuang T."/>
            <person name="Xiang C."/>
            <person name="Zhu J.K."/>
            <person name="Oliver M.J."/>
            <person name="He Y."/>
        </authorList>
    </citation>
    <scope>NUCLEOTIDE SEQUENCE [LARGE SCALE GENOMIC DNA]</scope>
    <source>
        <strain evidence="3">cv. XS01</strain>
    </source>
</reference>
<dbReference type="Pfam" id="PF22992">
    <property type="entry name" value="C2CH-4th_BIRD-IDD"/>
    <property type="match status" value="1"/>
</dbReference>
<dbReference type="PANTHER" id="PTHR10593:SF231">
    <property type="entry name" value="PROTEIN INDETERMINATE-DOMAIN 13-RELATED"/>
    <property type="match status" value="1"/>
</dbReference>
<dbReference type="PANTHER" id="PTHR10593">
    <property type="entry name" value="SERINE/THREONINE-PROTEIN KINASE RIO"/>
    <property type="match status" value="1"/>
</dbReference>
<sequence>MRLWDYFSRKDSFIAHRAFCDALAQQNARFSTPMLSANLNLRNELMNGGLNVLGNAGISHLPVMFKSETGGLESRNHYLDLVLSRKKQKIPMWPGNQFGNPSSSNDMASSSANLPEFEHIASCNQWFNRGLKDEDEQENRVNLYETNTSAAQMFASAIFQKAGELGSTRNSSEMFRTAGNNVGQLNTFSSMGSFNSLNQSRNELLFHQNLGKGGGFMAATNGDHNGLLFGDISNPLMSSSGNLDPFVLMQNGNSPGAGIGGGNDLTRDFLGVGASGNRHLLQEFASMDSAMNSLNEYSRINH</sequence>